<dbReference type="GO" id="GO:0005886">
    <property type="term" value="C:plasma membrane"/>
    <property type="evidence" value="ECO:0007669"/>
    <property type="project" value="UniProtKB-SubCell"/>
</dbReference>
<evidence type="ECO:0000256" key="7">
    <source>
        <dbReference type="SAM" id="MobiDB-lite"/>
    </source>
</evidence>
<keyword evidence="11" id="KW-1185">Reference proteome</keyword>
<gene>
    <name evidence="10" type="ORF">H9L10_05725</name>
</gene>
<dbReference type="PROSITE" id="PS00216">
    <property type="entry name" value="SUGAR_TRANSPORT_1"/>
    <property type="match status" value="1"/>
</dbReference>
<evidence type="ECO:0000259" key="9">
    <source>
        <dbReference type="PROSITE" id="PS50850"/>
    </source>
</evidence>
<feature type="transmembrane region" description="Helical" evidence="8">
    <location>
        <begin position="42"/>
        <end position="64"/>
    </location>
</feature>
<keyword evidence="6 8" id="KW-0472">Membrane</keyword>
<dbReference type="Gene3D" id="1.20.1250.20">
    <property type="entry name" value="MFS general substrate transporter like domains"/>
    <property type="match status" value="1"/>
</dbReference>
<dbReference type="PROSITE" id="PS50850">
    <property type="entry name" value="MFS"/>
    <property type="match status" value="1"/>
</dbReference>
<keyword evidence="3" id="KW-1003">Cell membrane</keyword>
<name>A0A7G9R4G3_9MICO</name>
<dbReference type="PANTHER" id="PTHR23517:SF13">
    <property type="entry name" value="MAJOR FACILITATOR SUPERFAMILY MFS_1"/>
    <property type="match status" value="1"/>
</dbReference>
<feature type="transmembrane region" description="Helical" evidence="8">
    <location>
        <begin position="210"/>
        <end position="234"/>
    </location>
</feature>
<feature type="transmembrane region" description="Helical" evidence="8">
    <location>
        <begin position="364"/>
        <end position="385"/>
    </location>
</feature>
<dbReference type="InterPro" id="IPR050171">
    <property type="entry name" value="MFS_Transporters"/>
</dbReference>
<dbReference type="KEGG" id="pei:H9L10_05725"/>
<dbReference type="GO" id="GO:0022857">
    <property type="term" value="F:transmembrane transporter activity"/>
    <property type="evidence" value="ECO:0007669"/>
    <property type="project" value="InterPro"/>
</dbReference>
<evidence type="ECO:0000256" key="3">
    <source>
        <dbReference type="ARBA" id="ARBA00022475"/>
    </source>
</evidence>
<evidence type="ECO:0000256" key="8">
    <source>
        <dbReference type="SAM" id="Phobius"/>
    </source>
</evidence>
<feature type="region of interest" description="Disordered" evidence="7">
    <location>
        <begin position="392"/>
        <end position="412"/>
    </location>
</feature>
<dbReference type="PANTHER" id="PTHR23517">
    <property type="entry name" value="RESISTANCE PROTEIN MDTM, PUTATIVE-RELATED-RELATED"/>
    <property type="match status" value="1"/>
</dbReference>
<evidence type="ECO:0000256" key="1">
    <source>
        <dbReference type="ARBA" id="ARBA00004651"/>
    </source>
</evidence>
<organism evidence="10 11">
    <name type="scientific">Phycicoccus endophyticus</name>
    <dbReference type="NCBI Taxonomy" id="1690220"/>
    <lineage>
        <taxon>Bacteria</taxon>
        <taxon>Bacillati</taxon>
        <taxon>Actinomycetota</taxon>
        <taxon>Actinomycetes</taxon>
        <taxon>Micrococcales</taxon>
        <taxon>Intrasporangiaceae</taxon>
        <taxon>Phycicoccus</taxon>
    </lineage>
</organism>
<feature type="transmembrane region" description="Helical" evidence="8">
    <location>
        <begin position="165"/>
        <end position="189"/>
    </location>
</feature>
<evidence type="ECO:0000256" key="4">
    <source>
        <dbReference type="ARBA" id="ARBA00022692"/>
    </source>
</evidence>
<feature type="transmembrane region" description="Helical" evidence="8">
    <location>
        <begin position="302"/>
        <end position="324"/>
    </location>
</feature>
<evidence type="ECO:0000256" key="5">
    <source>
        <dbReference type="ARBA" id="ARBA00022989"/>
    </source>
</evidence>
<dbReference type="InterPro" id="IPR011701">
    <property type="entry name" value="MFS"/>
</dbReference>
<accession>A0A7G9R4G3</accession>
<proteinExistence type="predicted"/>
<feature type="transmembrane region" description="Helical" evidence="8">
    <location>
        <begin position="135"/>
        <end position="159"/>
    </location>
</feature>
<feature type="transmembrane region" description="Helical" evidence="8">
    <location>
        <begin position="278"/>
        <end position="296"/>
    </location>
</feature>
<keyword evidence="4 8" id="KW-0812">Transmembrane</keyword>
<sequence>MVPRLRPPGAFVVVGLTVATFLAASSAPSPLYPAYEDTFDLTASSVTLVFAVYVLALLATLLVAGRVSDHVGRRPVLATALLVEAGSLVAFLLADGVLVLTLARVVQGVATGIAMGVMGAYLLDLQRYGTEHGALVNSVAPVAGLAVGGVLAGTLAEYAPAPLRLVYLVLLAAVLLLLLAVATLPETAARRPGALAAMRPVVAVPRRARPAFVGAVPVFASTWALGGLMLSVSGSVLASQLGVTNHALSGLVIAAFTGAGALASLLGRGLSSPTLTRSGLGALVAGLGAFVAALVLSSLDVLVLAVTVAGVGFGIAFLGALRSLTALAEPHERSALMSAVYMVSYVAFAVPALVAGALVGEVGLHATALGYAAVVGTVAATALVVDLVRARRAPDGPPEPAVSALGCPGVGR</sequence>
<evidence type="ECO:0000313" key="10">
    <source>
        <dbReference type="EMBL" id="QNN50488.1"/>
    </source>
</evidence>
<feature type="transmembrane region" description="Helical" evidence="8">
    <location>
        <begin position="105"/>
        <end position="123"/>
    </location>
</feature>
<dbReference type="InterPro" id="IPR036259">
    <property type="entry name" value="MFS_trans_sf"/>
</dbReference>
<evidence type="ECO:0000313" key="11">
    <source>
        <dbReference type="Proteomes" id="UP000515976"/>
    </source>
</evidence>
<dbReference type="EMBL" id="CP060712">
    <property type="protein sequence ID" value="QNN50488.1"/>
    <property type="molecule type" value="Genomic_DNA"/>
</dbReference>
<dbReference type="RefSeq" id="WP_166098294.1">
    <property type="nucleotide sequence ID" value="NZ_BMMY01000001.1"/>
</dbReference>
<keyword evidence="2" id="KW-0813">Transport</keyword>
<dbReference type="Pfam" id="PF07690">
    <property type="entry name" value="MFS_1"/>
    <property type="match status" value="1"/>
</dbReference>
<evidence type="ECO:0000256" key="6">
    <source>
        <dbReference type="ARBA" id="ARBA00023136"/>
    </source>
</evidence>
<feature type="transmembrane region" description="Helical" evidence="8">
    <location>
        <begin position="336"/>
        <end position="358"/>
    </location>
</feature>
<dbReference type="Proteomes" id="UP000515976">
    <property type="component" value="Chromosome"/>
</dbReference>
<dbReference type="AlphaFoldDB" id="A0A7G9R4G3"/>
<protein>
    <submittedName>
        <fullName evidence="10">MFS transporter</fullName>
    </submittedName>
</protein>
<reference evidence="10 11" key="1">
    <citation type="submission" date="2020-08" db="EMBL/GenBank/DDBJ databases">
        <title>Genome sequence of Phycicoccus endophyticus JCM 31784T.</title>
        <authorList>
            <person name="Hyun D.-W."/>
            <person name="Bae J.-W."/>
        </authorList>
    </citation>
    <scope>NUCLEOTIDE SEQUENCE [LARGE SCALE GENOMIC DNA]</scope>
    <source>
        <strain evidence="10 11">JCM 31784</strain>
    </source>
</reference>
<keyword evidence="5 8" id="KW-1133">Transmembrane helix</keyword>
<dbReference type="SUPFAM" id="SSF103473">
    <property type="entry name" value="MFS general substrate transporter"/>
    <property type="match status" value="1"/>
</dbReference>
<feature type="domain" description="Major facilitator superfamily (MFS) profile" evidence="9">
    <location>
        <begin position="1"/>
        <end position="394"/>
    </location>
</feature>
<evidence type="ECO:0000256" key="2">
    <source>
        <dbReference type="ARBA" id="ARBA00022448"/>
    </source>
</evidence>
<feature type="transmembrane region" description="Helical" evidence="8">
    <location>
        <begin position="76"/>
        <end position="99"/>
    </location>
</feature>
<feature type="transmembrane region" description="Helical" evidence="8">
    <location>
        <begin position="246"/>
        <end position="266"/>
    </location>
</feature>
<comment type="subcellular location">
    <subcellularLocation>
        <location evidence="1">Cell membrane</location>
        <topology evidence="1">Multi-pass membrane protein</topology>
    </subcellularLocation>
</comment>
<dbReference type="InterPro" id="IPR005829">
    <property type="entry name" value="Sugar_transporter_CS"/>
</dbReference>
<dbReference type="InterPro" id="IPR020846">
    <property type="entry name" value="MFS_dom"/>
</dbReference>